<name>A0A194Q504_PAPXU</name>
<proteinExistence type="predicted"/>
<reference evidence="1 2" key="1">
    <citation type="journal article" date="2015" name="Nat. Commun.">
        <title>Outbred genome sequencing and CRISPR/Cas9 gene editing in butterflies.</title>
        <authorList>
            <person name="Li X."/>
            <person name="Fan D."/>
            <person name="Zhang W."/>
            <person name="Liu G."/>
            <person name="Zhang L."/>
            <person name="Zhao L."/>
            <person name="Fang X."/>
            <person name="Chen L."/>
            <person name="Dong Y."/>
            <person name="Chen Y."/>
            <person name="Ding Y."/>
            <person name="Zhao R."/>
            <person name="Feng M."/>
            <person name="Zhu Y."/>
            <person name="Feng Y."/>
            <person name="Jiang X."/>
            <person name="Zhu D."/>
            <person name="Xiang H."/>
            <person name="Feng X."/>
            <person name="Li S."/>
            <person name="Wang J."/>
            <person name="Zhang G."/>
            <person name="Kronforst M.R."/>
            <person name="Wang W."/>
        </authorList>
    </citation>
    <scope>NUCLEOTIDE SEQUENCE [LARGE SCALE GENOMIC DNA]</scope>
    <source>
        <strain evidence="1">Ya'a_city_454_Px</strain>
        <tissue evidence="1">Whole body</tissue>
    </source>
</reference>
<protein>
    <submittedName>
        <fullName evidence="1">Uncharacterized protein</fullName>
    </submittedName>
</protein>
<accession>A0A194Q504</accession>
<dbReference type="AlphaFoldDB" id="A0A194Q504"/>
<keyword evidence="2" id="KW-1185">Reference proteome</keyword>
<sequence length="354" mass="41371">MYKKNLKTQEHTEKRFDDKNKPRDVEIVLRKINRNNRFESTNLRIPRILHDRGDAKNTKVDAKFKYDSSKVNRATEANAKCIKTETISYRNNSFRKINGSNKIIPNKDVSNDSKLKLTNIKTENKEKVVEDKKVLEKEPQIQKTLVKNDRIGTEKSKVSDEKKPKIKEIITIPYLPLDDSVTQITDEEISEPIKPIIKDTTKSTPKTLSPKTVTFKDQRLKSAKKTENKDNKMKNISNIKMKNNKTKTPTTTKGLRRRKRFSASPAKCVINEFPPTEVVKWEPSCLTSQTQPYYEAWVDTTLTAFSKYSEHEKSIMEKDLLKALQHLKRPVSPELIYERFKDERYTGRIRIRRK</sequence>
<gene>
    <name evidence="1" type="ORF">RR46_07029</name>
</gene>
<evidence type="ECO:0000313" key="1">
    <source>
        <dbReference type="EMBL" id="KPJ00439.1"/>
    </source>
</evidence>
<dbReference type="EMBL" id="KQ459463">
    <property type="protein sequence ID" value="KPJ00439.1"/>
    <property type="molecule type" value="Genomic_DNA"/>
</dbReference>
<evidence type="ECO:0000313" key="2">
    <source>
        <dbReference type="Proteomes" id="UP000053268"/>
    </source>
</evidence>
<dbReference type="Proteomes" id="UP000053268">
    <property type="component" value="Unassembled WGS sequence"/>
</dbReference>
<organism evidence="1 2">
    <name type="scientific">Papilio xuthus</name>
    <name type="common">Asian swallowtail butterfly</name>
    <dbReference type="NCBI Taxonomy" id="66420"/>
    <lineage>
        <taxon>Eukaryota</taxon>
        <taxon>Metazoa</taxon>
        <taxon>Ecdysozoa</taxon>
        <taxon>Arthropoda</taxon>
        <taxon>Hexapoda</taxon>
        <taxon>Insecta</taxon>
        <taxon>Pterygota</taxon>
        <taxon>Neoptera</taxon>
        <taxon>Endopterygota</taxon>
        <taxon>Lepidoptera</taxon>
        <taxon>Glossata</taxon>
        <taxon>Ditrysia</taxon>
        <taxon>Papilionoidea</taxon>
        <taxon>Papilionidae</taxon>
        <taxon>Papilioninae</taxon>
        <taxon>Papilio</taxon>
    </lineage>
</organism>